<dbReference type="InterPro" id="IPR016878">
    <property type="entry name" value="MICAH-like"/>
</dbReference>
<feature type="chain" id="PRO_5003628854" description="Phosphoribosyl-AMP cyclohydrolase" evidence="1">
    <location>
        <begin position="22"/>
        <end position="183"/>
    </location>
</feature>
<protein>
    <recommendedName>
        <fullName evidence="4">Phosphoribosyl-AMP cyclohydrolase</fullName>
    </recommendedName>
</protein>
<dbReference type="Gene3D" id="3.10.450.50">
    <property type="match status" value="1"/>
</dbReference>
<dbReference type="STRING" id="1142394.PSMK_26680"/>
<gene>
    <name evidence="2" type="ordered locus">PSMK_26680</name>
</gene>
<dbReference type="OrthoDB" id="9807600at2"/>
<dbReference type="InterPro" id="IPR032710">
    <property type="entry name" value="NTF2-like_dom_sf"/>
</dbReference>
<evidence type="ECO:0008006" key="4">
    <source>
        <dbReference type="Google" id="ProtNLM"/>
    </source>
</evidence>
<feature type="signal peptide" evidence="1">
    <location>
        <begin position="1"/>
        <end position="21"/>
    </location>
</feature>
<dbReference type="EMBL" id="AP012338">
    <property type="protein sequence ID" value="BAM04827.1"/>
    <property type="molecule type" value="Genomic_DNA"/>
</dbReference>
<dbReference type="PATRIC" id="fig|1142394.8.peg.2759"/>
<sequence>MLPSTIACTLGVCLLATAASAEDHASHAIPEQDVLDVQKEWGEGIVAISKVHKEGGDYTARAEEHINELYAYDLGDVMFKPTLAAEDQFRETFEEALSYFVGTEGSEDKGFAISGWTDVRWESNGVYTDDNSATAMGNYFFKKADGSETKVEYTFGYVKDDDGNLKINLHHSSLPFDPSPIAE</sequence>
<evidence type="ECO:0000256" key="1">
    <source>
        <dbReference type="SAM" id="SignalP"/>
    </source>
</evidence>
<keyword evidence="3" id="KW-1185">Reference proteome</keyword>
<dbReference type="PIRSF" id="PIRSF028288">
    <property type="entry name" value="UCP028288"/>
    <property type="match status" value="1"/>
</dbReference>
<accession>I0IHT9</accession>
<evidence type="ECO:0000313" key="2">
    <source>
        <dbReference type="EMBL" id="BAM04827.1"/>
    </source>
</evidence>
<dbReference type="eggNOG" id="COG4337">
    <property type="taxonomic scope" value="Bacteria"/>
</dbReference>
<evidence type="ECO:0000313" key="3">
    <source>
        <dbReference type="Proteomes" id="UP000007881"/>
    </source>
</evidence>
<proteinExistence type="predicted"/>
<keyword evidence="1" id="KW-0732">Signal</keyword>
<dbReference type="KEGG" id="phm:PSMK_26680"/>
<dbReference type="AlphaFoldDB" id="I0IHT9"/>
<name>I0IHT9_PHYMF</name>
<dbReference type="HOGENOM" id="CLU_100902_1_0_0"/>
<dbReference type="SUPFAM" id="SSF54427">
    <property type="entry name" value="NTF2-like"/>
    <property type="match status" value="1"/>
</dbReference>
<dbReference type="Proteomes" id="UP000007881">
    <property type="component" value="Chromosome"/>
</dbReference>
<reference evidence="2 3" key="1">
    <citation type="submission" date="2012-02" db="EMBL/GenBank/DDBJ databases">
        <title>Complete genome sequence of Phycisphaera mikurensis NBRC 102666.</title>
        <authorList>
            <person name="Ankai A."/>
            <person name="Hosoyama A."/>
            <person name="Terui Y."/>
            <person name="Sekine M."/>
            <person name="Fukai R."/>
            <person name="Kato Y."/>
            <person name="Nakamura S."/>
            <person name="Yamada-Narita S."/>
            <person name="Kawakoshi A."/>
            <person name="Fukunaga Y."/>
            <person name="Yamazaki S."/>
            <person name="Fujita N."/>
        </authorList>
    </citation>
    <scope>NUCLEOTIDE SEQUENCE [LARGE SCALE GENOMIC DNA]</scope>
    <source>
        <strain evidence="3">NBRC 102666 / KCTC 22515 / FYK2301M01</strain>
    </source>
</reference>
<organism evidence="2 3">
    <name type="scientific">Phycisphaera mikurensis (strain NBRC 102666 / KCTC 22515 / FYK2301M01)</name>
    <dbReference type="NCBI Taxonomy" id="1142394"/>
    <lineage>
        <taxon>Bacteria</taxon>
        <taxon>Pseudomonadati</taxon>
        <taxon>Planctomycetota</taxon>
        <taxon>Phycisphaerae</taxon>
        <taxon>Phycisphaerales</taxon>
        <taxon>Phycisphaeraceae</taxon>
        <taxon>Phycisphaera</taxon>
    </lineage>
</organism>